<sequence length="697" mass="74057">MYMDILEQEVEHLSAEVMRLRLMVHRVTHQMESPIADQHHHDSHTDPQHMAPPSKATTSGTQADLQATLDSYKAILPLVQLLLDQQQKQQRNDGEVSHAGRRRQSSRHRRPVNRNRRLPSSHSTGSSSSRASPYGASSRNSPLRSSEASLTTSSSCSPRKKPARLPSHGKAKLGSTVLSSFIPSSSSQNPVVVTKDGHEKRATAQGQGKVPFADERRRSTTSVHVAQTEEKPSAENWTAPSPTEASVVSGVRAQRQGEVAKDQLRSEGRSNVTTTAKSQVWSSATSPSQSAVCDMHVMNDTKVAKCKKETASVTQLAALSSSSPEREADRCTLTTFTPAREARPPLSESLVSSKYASLQNASLKRGSAGSSILHSEQGVYNYSALQSVCTSPVMSNVAEDVAAATKASQSMSLPSPSPSEQASSSKLRRSLLAPQTSGRSLAREQASSLGSASEGGTEGDAAELQNTLQATIPSPYRSGVILGGRQPISVQSMTIPSALITTSASACDPAGSPTAAVVVGRGEGSSATSRTNLLRRFRPISSDSSASTSSVSNLAAFCQPSLRQSTKEHYRDSSFHSYSDSVSSHPPAQDSGTRISERPLADPYAYQSQDAYSLSSYSFQHHIQNSSGQKESDASPNSSRVLSQSIYPPQRAPSVSLGTSSVGQGGSISAGGYYYGYNLGISSTSQQSLAHSPIAEA</sequence>
<feature type="region of interest" description="Disordered" evidence="1">
    <location>
        <begin position="87"/>
        <end position="283"/>
    </location>
</feature>
<name>A0A640KVV6_LEITA</name>
<feature type="compositionally biased region" description="Low complexity" evidence="1">
    <location>
        <begin position="120"/>
        <end position="157"/>
    </location>
</feature>
<reference evidence="2" key="1">
    <citation type="submission" date="2019-11" db="EMBL/GenBank/DDBJ databases">
        <title>Leishmania tarentolae CDS.</title>
        <authorList>
            <person name="Goto Y."/>
            <person name="Yamagishi J."/>
        </authorList>
    </citation>
    <scope>NUCLEOTIDE SEQUENCE [LARGE SCALE GENOMIC DNA]</scope>
    <source>
        <strain evidence="2">Parrot Tar II</strain>
    </source>
</reference>
<comment type="caution">
    <text evidence="2">The sequence shown here is derived from an EMBL/GenBank/DDBJ whole genome shotgun (WGS) entry which is preliminary data.</text>
</comment>
<dbReference type="AlphaFoldDB" id="A0A640KVV6"/>
<feature type="compositionally biased region" description="Low complexity" evidence="1">
    <location>
        <begin position="575"/>
        <end position="584"/>
    </location>
</feature>
<dbReference type="EMBL" id="BLBS01000057">
    <property type="protein sequence ID" value="GET93672.1"/>
    <property type="molecule type" value="Genomic_DNA"/>
</dbReference>
<accession>A0A640KVV6</accession>
<feature type="region of interest" description="Disordered" evidence="1">
    <location>
        <begin position="506"/>
        <end position="527"/>
    </location>
</feature>
<feature type="compositionally biased region" description="Polar residues" evidence="1">
    <location>
        <begin position="269"/>
        <end position="283"/>
    </location>
</feature>
<feature type="region of interest" description="Disordered" evidence="1">
    <location>
        <begin position="407"/>
        <end position="460"/>
    </location>
</feature>
<protein>
    <submittedName>
        <fullName evidence="2">Uncharacterized protein</fullName>
    </submittedName>
</protein>
<feature type="compositionally biased region" description="Basic and acidic residues" evidence="1">
    <location>
        <begin position="258"/>
        <end position="268"/>
    </location>
</feature>
<proteinExistence type="predicted"/>
<evidence type="ECO:0000313" key="3">
    <source>
        <dbReference type="Proteomes" id="UP000419144"/>
    </source>
</evidence>
<feature type="region of interest" description="Disordered" evidence="1">
    <location>
        <begin position="36"/>
        <end position="61"/>
    </location>
</feature>
<feature type="compositionally biased region" description="Polar residues" evidence="1">
    <location>
        <begin position="622"/>
        <end position="647"/>
    </location>
</feature>
<feature type="compositionally biased region" description="Low complexity" evidence="1">
    <location>
        <begin position="408"/>
        <end position="425"/>
    </location>
</feature>
<dbReference type="VEuPathDB" id="TriTrypDB:LtaPh_3658900"/>
<dbReference type="OrthoDB" id="267913at2759"/>
<dbReference type="Proteomes" id="UP000419144">
    <property type="component" value="Unassembled WGS sequence"/>
</dbReference>
<evidence type="ECO:0000256" key="1">
    <source>
        <dbReference type="SAM" id="MobiDB-lite"/>
    </source>
</evidence>
<feature type="compositionally biased region" description="Low complexity" evidence="1">
    <location>
        <begin position="175"/>
        <end position="187"/>
    </location>
</feature>
<evidence type="ECO:0000313" key="2">
    <source>
        <dbReference type="EMBL" id="GET93672.1"/>
    </source>
</evidence>
<organism evidence="2 3">
    <name type="scientific">Leishmania tarentolae</name>
    <name type="common">Sauroleishmania tarentolae</name>
    <dbReference type="NCBI Taxonomy" id="5689"/>
    <lineage>
        <taxon>Eukaryota</taxon>
        <taxon>Discoba</taxon>
        <taxon>Euglenozoa</taxon>
        <taxon>Kinetoplastea</taxon>
        <taxon>Metakinetoplastina</taxon>
        <taxon>Trypanosomatida</taxon>
        <taxon>Trypanosomatidae</taxon>
        <taxon>Leishmaniinae</taxon>
        <taxon>Leishmania</taxon>
        <taxon>lizard Leishmania</taxon>
    </lineage>
</organism>
<gene>
    <name evidence="2" type="ORF">LtaPh_3658900</name>
</gene>
<feature type="compositionally biased region" description="Basic and acidic residues" evidence="1">
    <location>
        <begin position="37"/>
        <end position="47"/>
    </location>
</feature>
<feature type="compositionally biased region" description="Basic residues" evidence="1">
    <location>
        <begin position="99"/>
        <end position="119"/>
    </location>
</feature>
<feature type="compositionally biased region" description="Basic residues" evidence="1">
    <location>
        <begin position="158"/>
        <end position="171"/>
    </location>
</feature>
<keyword evidence="3" id="KW-1185">Reference proteome</keyword>
<feature type="region of interest" description="Disordered" evidence="1">
    <location>
        <begin position="622"/>
        <end position="663"/>
    </location>
</feature>
<feature type="region of interest" description="Disordered" evidence="1">
    <location>
        <begin position="568"/>
        <end position="595"/>
    </location>
</feature>
<feature type="compositionally biased region" description="Polar residues" evidence="1">
    <location>
        <begin position="235"/>
        <end position="246"/>
    </location>
</feature>
<feature type="compositionally biased region" description="Polar residues" evidence="1">
    <location>
        <begin position="433"/>
        <end position="451"/>
    </location>
</feature>